<evidence type="ECO:0000313" key="3">
    <source>
        <dbReference type="EMBL" id="MBU8872280.1"/>
    </source>
</evidence>
<comment type="caution">
    <text evidence="3">The sequence shown here is derived from an EMBL/GenBank/DDBJ whole genome shotgun (WGS) entry which is preliminary data.</text>
</comment>
<dbReference type="EMBL" id="JAHOPB010000001">
    <property type="protein sequence ID" value="MBU8872280.1"/>
    <property type="molecule type" value="Genomic_DNA"/>
</dbReference>
<evidence type="ECO:0000256" key="1">
    <source>
        <dbReference type="SAM" id="Phobius"/>
    </source>
</evidence>
<keyword evidence="1" id="KW-0472">Membrane</keyword>
<evidence type="ECO:0000313" key="4">
    <source>
        <dbReference type="Proteomes" id="UP000727907"/>
    </source>
</evidence>
<dbReference type="InterPro" id="IPR009936">
    <property type="entry name" value="DUF1468"/>
</dbReference>
<keyword evidence="1" id="KW-0812">Transmembrane</keyword>
<accession>A0ABS6IG83</accession>
<dbReference type="Proteomes" id="UP000727907">
    <property type="component" value="Unassembled WGS sequence"/>
</dbReference>
<evidence type="ECO:0000259" key="2">
    <source>
        <dbReference type="Pfam" id="PF07331"/>
    </source>
</evidence>
<organism evidence="3 4">
    <name type="scientific">Reyranella humidisoli</name>
    <dbReference type="NCBI Taxonomy" id="2849149"/>
    <lineage>
        <taxon>Bacteria</taxon>
        <taxon>Pseudomonadati</taxon>
        <taxon>Pseudomonadota</taxon>
        <taxon>Alphaproteobacteria</taxon>
        <taxon>Hyphomicrobiales</taxon>
        <taxon>Reyranellaceae</taxon>
        <taxon>Reyranella</taxon>
    </lineage>
</organism>
<sequence>MRQGRLVATGAMLAFCLFALWQSLLLSLTDRLGPGPGFFPFWLALIGIVLSLALFVSIWREPQPAAQDAPGEEVRILPHGWGAMRCFAIIGLLAAVTMAMEFVGFRIAMLVFNAALVIALGERRWWLIAVFAVLGSFGVHYLFTTWLDVLLPTGQFGI</sequence>
<name>A0ABS6IG83_9HYPH</name>
<keyword evidence="4" id="KW-1185">Reference proteome</keyword>
<feature type="transmembrane region" description="Helical" evidence="1">
    <location>
        <begin position="125"/>
        <end position="143"/>
    </location>
</feature>
<dbReference type="Pfam" id="PF07331">
    <property type="entry name" value="TctB"/>
    <property type="match status" value="1"/>
</dbReference>
<proteinExistence type="predicted"/>
<feature type="transmembrane region" description="Helical" evidence="1">
    <location>
        <begin position="80"/>
        <end position="97"/>
    </location>
</feature>
<gene>
    <name evidence="3" type="ORF">KQ910_00820</name>
</gene>
<feature type="transmembrane region" description="Helical" evidence="1">
    <location>
        <begin position="39"/>
        <end position="59"/>
    </location>
</feature>
<feature type="transmembrane region" description="Helical" evidence="1">
    <location>
        <begin position="103"/>
        <end position="120"/>
    </location>
</feature>
<dbReference type="RefSeq" id="WP_216956066.1">
    <property type="nucleotide sequence ID" value="NZ_JAHOPB010000001.1"/>
</dbReference>
<feature type="domain" description="DUF1468" evidence="2">
    <location>
        <begin position="9"/>
        <end position="152"/>
    </location>
</feature>
<reference evidence="3 4" key="1">
    <citation type="submission" date="2021-06" db="EMBL/GenBank/DDBJ databases">
        <authorList>
            <person name="Lee D.H."/>
        </authorList>
    </citation>
    <scope>NUCLEOTIDE SEQUENCE [LARGE SCALE GENOMIC DNA]</scope>
    <source>
        <strain evidence="3 4">MMS21-HV4-11</strain>
    </source>
</reference>
<protein>
    <submittedName>
        <fullName evidence="3">Tripartite tricarboxylate transporter TctB family protein</fullName>
    </submittedName>
</protein>
<keyword evidence="1" id="KW-1133">Transmembrane helix</keyword>